<feature type="region of interest" description="Disordered" evidence="1">
    <location>
        <begin position="44"/>
        <end position="74"/>
    </location>
</feature>
<dbReference type="EMBL" id="OU892279">
    <property type="protein sequence ID" value="CAG9766925.1"/>
    <property type="molecule type" value="Genomic_DNA"/>
</dbReference>
<keyword evidence="3" id="KW-1185">Reference proteome</keyword>
<name>A0A9N9ML22_9CUCU</name>
<accession>A0A9N9ML22</accession>
<dbReference type="OrthoDB" id="6805814at2759"/>
<organism evidence="2 3">
    <name type="scientific">Ceutorhynchus assimilis</name>
    <name type="common">cabbage seed weevil</name>
    <dbReference type="NCBI Taxonomy" id="467358"/>
    <lineage>
        <taxon>Eukaryota</taxon>
        <taxon>Metazoa</taxon>
        <taxon>Ecdysozoa</taxon>
        <taxon>Arthropoda</taxon>
        <taxon>Hexapoda</taxon>
        <taxon>Insecta</taxon>
        <taxon>Pterygota</taxon>
        <taxon>Neoptera</taxon>
        <taxon>Endopterygota</taxon>
        <taxon>Coleoptera</taxon>
        <taxon>Polyphaga</taxon>
        <taxon>Cucujiformia</taxon>
        <taxon>Curculionidae</taxon>
        <taxon>Ceutorhynchinae</taxon>
        <taxon>Ceutorhynchus</taxon>
    </lineage>
</organism>
<dbReference type="Proteomes" id="UP001152799">
    <property type="component" value="Chromosome 3"/>
</dbReference>
<evidence type="ECO:0000256" key="1">
    <source>
        <dbReference type="SAM" id="MobiDB-lite"/>
    </source>
</evidence>
<sequence length="164" mass="18427">MKTFHNICSRNTRNRNYLAAPVRRTIKKYPENFLGEAMHLAQTADARTSSNSHRWSKPSSKLTPQTSQTSFSSSKIETSQALLQKEPCIKVTTVRIEEPPTCSSLKTKFLKFFKSGLNSSHTAGGHSKLNKDNTISNSSLRDTDEMDFVCADLVKQMKQVNDVL</sequence>
<gene>
    <name evidence="2" type="ORF">CEUTPL_LOCUS7496</name>
</gene>
<reference evidence="2" key="1">
    <citation type="submission" date="2022-01" db="EMBL/GenBank/DDBJ databases">
        <authorList>
            <person name="King R."/>
        </authorList>
    </citation>
    <scope>NUCLEOTIDE SEQUENCE</scope>
</reference>
<feature type="compositionally biased region" description="Low complexity" evidence="1">
    <location>
        <begin position="63"/>
        <end position="74"/>
    </location>
</feature>
<proteinExistence type="predicted"/>
<feature type="compositionally biased region" description="Polar residues" evidence="1">
    <location>
        <begin position="45"/>
        <end position="62"/>
    </location>
</feature>
<evidence type="ECO:0000313" key="2">
    <source>
        <dbReference type="EMBL" id="CAG9766925.1"/>
    </source>
</evidence>
<dbReference type="AlphaFoldDB" id="A0A9N9ML22"/>
<protein>
    <submittedName>
        <fullName evidence="2">Uncharacterized protein</fullName>
    </submittedName>
</protein>
<evidence type="ECO:0000313" key="3">
    <source>
        <dbReference type="Proteomes" id="UP001152799"/>
    </source>
</evidence>